<dbReference type="AlphaFoldDB" id="A0A8J3G5Q0"/>
<evidence type="ECO:0000313" key="1">
    <source>
        <dbReference type="EMBL" id="GHB37904.1"/>
    </source>
</evidence>
<gene>
    <name evidence="1" type="ORF">GCM10008106_18920</name>
</gene>
<dbReference type="Pfam" id="PF14054">
    <property type="entry name" value="DUF4249"/>
    <property type="match status" value="1"/>
</dbReference>
<dbReference type="RefSeq" id="WP_189581270.1">
    <property type="nucleotide sequence ID" value="NZ_BMYF01000010.1"/>
</dbReference>
<reference evidence="1" key="2">
    <citation type="submission" date="2020-09" db="EMBL/GenBank/DDBJ databases">
        <authorList>
            <person name="Sun Q."/>
            <person name="Kim S."/>
        </authorList>
    </citation>
    <scope>NUCLEOTIDE SEQUENCE</scope>
    <source>
        <strain evidence="1">KCTC 23224</strain>
    </source>
</reference>
<organism evidence="1 2">
    <name type="scientific">Mongoliitalea lutea</name>
    <dbReference type="NCBI Taxonomy" id="849756"/>
    <lineage>
        <taxon>Bacteria</taxon>
        <taxon>Pseudomonadati</taxon>
        <taxon>Bacteroidota</taxon>
        <taxon>Cytophagia</taxon>
        <taxon>Cytophagales</taxon>
        <taxon>Cyclobacteriaceae</taxon>
        <taxon>Mongoliitalea</taxon>
    </lineage>
</organism>
<protein>
    <recommendedName>
        <fullName evidence="3">DUF4249 domain-containing protein</fullName>
    </recommendedName>
</protein>
<reference evidence="1" key="1">
    <citation type="journal article" date="2014" name="Int. J. Syst. Evol. Microbiol.">
        <title>Complete genome sequence of Corynebacterium casei LMG S-19264T (=DSM 44701T), isolated from a smear-ripened cheese.</title>
        <authorList>
            <consortium name="US DOE Joint Genome Institute (JGI-PGF)"/>
            <person name="Walter F."/>
            <person name="Albersmeier A."/>
            <person name="Kalinowski J."/>
            <person name="Ruckert C."/>
        </authorList>
    </citation>
    <scope>NUCLEOTIDE SEQUENCE</scope>
    <source>
        <strain evidence="1">KCTC 23224</strain>
    </source>
</reference>
<evidence type="ECO:0000313" key="2">
    <source>
        <dbReference type="Proteomes" id="UP000642809"/>
    </source>
</evidence>
<dbReference type="EMBL" id="BMYF01000010">
    <property type="protein sequence ID" value="GHB37904.1"/>
    <property type="molecule type" value="Genomic_DNA"/>
</dbReference>
<dbReference type="Proteomes" id="UP000642809">
    <property type="component" value="Unassembled WGS sequence"/>
</dbReference>
<sequence length="355" mass="40267">MKDKMYRFLIASVGLLIWNSCVDPLDFIGETERGFVVIYGLFTDDSESVHKVNVGVTQNFGLVQAPVNNARVSLLSDTGLLRQYSPSGNGDYILEGVAGIPGTSYSLIVEINNEVYQSSFERMPESNAEDQVDFRFTSILTDTRIEVPTFEVFGSSTIEDAAEPLYLRWSAEETYLWTLLDIPASGPSTPVIEPCFIQSVIEPNRINLFSTAGTQTRSVELFFGRRNVDDSFLNPFFVTILQYSLNQETYEYWEKIRVAISNQGGIFDTPPAPVTGNFRNISDEEERVLGIFEVAKVQKTRFFTTSDDVPFFLQRPCVFSPTRSITSYPASCLRCEERAQGRRIIRQRPSWWVFE</sequence>
<dbReference type="InterPro" id="IPR025345">
    <property type="entry name" value="DUF4249"/>
</dbReference>
<keyword evidence="2" id="KW-1185">Reference proteome</keyword>
<evidence type="ECO:0008006" key="3">
    <source>
        <dbReference type="Google" id="ProtNLM"/>
    </source>
</evidence>
<comment type="caution">
    <text evidence="1">The sequence shown here is derived from an EMBL/GenBank/DDBJ whole genome shotgun (WGS) entry which is preliminary data.</text>
</comment>
<name>A0A8J3G5Q0_9BACT</name>
<proteinExistence type="predicted"/>
<accession>A0A8J3G5Q0</accession>